<gene>
    <name evidence="1" type="ORF">SDC9_97035</name>
</gene>
<proteinExistence type="predicted"/>
<name>A0A645ABK5_9ZZZZ</name>
<dbReference type="EMBL" id="VSSQ01012903">
    <property type="protein sequence ID" value="MPM50296.1"/>
    <property type="molecule type" value="Genomic_DNA"/>
</dbReference>
<evidence type="ECO:0000313" key="1">
    <source>
        <dbReference type="EMBL" id="MPM50296.1"/>
    </source>
</evidence>
<reference evidence="1" key="1">
    <citation type="submission" date="2019-08" db="EMBL/GenBank/DDBJ databases">
        <authorList>
            <person name="Kucharzyk K."/>
            <person name="Murdoch R.W."/>
            <person name="Higgins S."/>
            <person name="Loffler F."/>
        </authorList>
    </citation>
    <scope>NUCLEOTIDE SEQUENCE</scope>
</reference>
<dbReference type="AlphaFoldDB" id="A0A645ABK5"/>
<accession>A0A645ABK5</accession>
<protein>
    <submittedName>
        <fullName evidence="1">Uncharacterized protein</fullName>
    </submittedName>
</protein>
<comment type="caution">
    <text evidence="1">The sequence shown here is derived from an EMBL/GenBank/DDBJ whole genome shotgun (WGS) entry which is preliminary data.</text>
</comment>
<sequence>MLVESHVREAQFIHLRAGVFVSEKRRIALNKGIEPLLVKKIRGDAFDLLRRTAVERREGYRAADSGRDGFDVAFVDVLEVFQIRERPAFALFPDIRFAGILQPFNKGVDLFGSDAFEIIADAHIEHESVRRAEGELPGDQLQDVPGFDIFVQRLRHAKLGGPFDVVTLVARVDARLGDRQVLAVKRLYRLQLKKTRTREIGGDDILGQLRMRPRRRTEGRFNLLIKKVQRRPFSPVRKTHAKDTLIVFHIRKDPIHQCPKGNGSHSVAHARNLLCYDCIDVNIKKIFRYRHFMLCKKNARLSLLFCASICST</sequence>
<organism evidence="1">
    <name type="scientific">bioreactor metagenome</name>
    <dbReference type="NCBI Taxonomy" id="1076179"/>
    <lineage>
        <taxon>unclassified sequences</taxon>
        <taxon>metagenomes</taxon>
        <taxon>ecological metagenomes</taxon>
    </lineage>
</organism>